<accession>A0A1F6LRT2</accession>
<evidence type="ECO:0000313" key="2">
    <source>
        <dbReference type="Proteomes" id="UP000176329"/>
    </source>
</evidence>
<dbReference type="Proteomes" id="UP000176329">
    <property type="component" value="Unassembled WGS sequence"/>
</dbReference>
<gene>
    <name evidence="1" type="ORF">A2848_01605</name>
</gene>
<dbReference type="EMBL" id="MFPV01000026">
    <property type="protein sequence ID" value="OGH62003.1"/>
    <property type="molecule type" value="Genomic_DNA"/>
</dbReference>
<comment type="caution">
    <text evidence="1">The sequence shown here is derived from an EMBL/GenBank/DDBJ whole genome shotgun (WGS) entry which is preliminary data.</text>
</comment>
<sequence length="585" mass="65676">MIRSAAKDLPLARHLFKTMAAQPAGNDAALADRILLLMFPELAMARVRKAAKGGRMPLKEMQGSLAPLLETGIFGADPNPNVPGSEMEMIQLREPVHGFLATNVYSEYQTDSKTWRVPHQEFRVTPQVGEPAHETTATIKVHGAHLYVLPLQPGAELIEQRVKSFDRAGKELGALVVKYVAGLPQVTPPAGAEKIVYSFRYSVVPPVPAEASSVEYEQLARQWHRARIDASKKLLPEDKIAELPPECRMFVHGIATLPPRERLQRIENFVREHSYYDFDNGSVMHLKAGKSPTETFQLMRGRMAEIRRTKPELKAKIFAGVCSDFNLLVAAMNQASGFVGGMMLGFNAHGSSVTKAQAHAVAWVAWPPSADGQYTVITTDGTPAGTTPDEEKMLADIRMQSIVERAAAQEEAERVYDEKHAAEFERTLALLEHGTVDEIRLLTNGTIEQAVNVVLRKDAQHRDAHVLQHILNVLLYSPVSFEKFDWRNINQRIDVVRFVDEEVTRERLRHTRSVAQEKPGAQIMDAFLTFLKKYQRRYPDHTSQQPLDLLEHVFDSIRGHITPTEQRIATVLITYLRAKQMIKIS</sequence>
<organism evidence="1 2">
    <name type="scientific">Candidatus Magasanikbacteria bacterium RIFCSPHIGHO2_01_FULL_50_8</name>
    <dbReference type="NCBI Taxonomy" id="1798674"/>
    <lineage>
        <taxon>Bacteria</taxon>
        <taxon>Candidatus Magasanikiibacteriota</taxon>
    </lineage>
</organism>
<name>A0A1F6LRT2_9BACT</name>
<protein>
    <submittedName>
        <fullName evidence="1">Uncharacterized protein</fullName>
    </submittedName>
</protein>
<evidence type="ECO:0000313" key="1">
    <source>
        <dbReference type="EMBL" id="OGH62003.1"/>
    </source>
</evidence>
<proteinExistence type="predicted"/>
<reference evidence="1 2" key="1">
    <citation type="journal article" date="2016" name="Nat. Commun.">
        <title>Thousands of microbial genomes shed light on interconnected biogeochemical processes in an aquifer system.</title>
        <authorList>
            <person name="Anantharaman K."/>
            <person name="Brown C.T."/>
            <person name="Hug L.A."/>
            <person name="Sharon I."/>
            <person name="Castelle C.J."/>
            <person name="Probst A.J."/>
            <person name="Thomas B.C."/>
            <person name="Singh A."/>
            <person name="Wilkins M.J."/>
            <person name="Karaoz U."/>
            <person name="Brodie E.L."/>
            <person name="Williams K.H."/>
            <person name="Hubbard S.S."/>
            <person name="Banfield J.F."/>
        </authorList>
    </citation>
    <scope>NUCLEOTIDE SEQUENCE [LARGE SCALE GENOMIC DNA]</scope>
</reference>
<dbReference type="AlphaFoldDB" id="A0A1F6LRT2"/>